<dbReference type="CDD" id="cd22973">
    <property type="entry name" value="DD_CATIP"/>
    <property type="match status" value="1"/>
</dbReference>
<keyword evidence="15" id="KW-1185">Reference proteome</keyword>
<dbReference type="GO" id="GO:0005886">
    <property type="term" value="C:plasma membrane"/>
    <property type="evidence" value="ECO:0007669"/>
    <property type="project" value="UniProtKB-SubCell"/>
</dbReference>
<evidence type="ECO:0000256" key="13">
    <source>
        <dbReference type="SAM" id="MobiDB-lite"/>
    </source>
</evidence>
<evidence type="ECO:0000256" key="2">
    <source>
        <dbReference type="ARBA" id="ARBA00004236"/>
    </source>
</evidence>
<feature type="compositionally biased region" description="Basic and acidic residues" evidence="13">
    <location>
        <begin position="63"/>
        <end position="75"/>
    </location>
</feature>
<dbReference type="Proteomes" id="UP000515156">
    <property type="component" value="Chromosome 7"/>
</dbReference>
<dbReference type="Pfam" id="PF21772">
    <property type="entry name" value="CATIP_N"/>
    <property type="match status" value="1"/>
</dbReference>
<dbReference type="PANTHER" id="PTHR15505">
    <property type="entry name" value="RIIA DOMAIN-CONTAINING PROTEIN 1"/>
    <property type="match status" value="1"/>
</dbReference>
<keyword evidence="4" id="KW-1003">Cell membrane</keyword>
<evidence type="ECO:0000313" key="15">
    <source>
        <dbReference type="Proteomes" id="UP000515156"/>
    </source>
</evidence>
<feature type="compositionally biased region" description="Basic and acidic residues" evidence="13">
    <location>
        <begin position="37"/>
        <end position="52"/>
    </location>
</feature>
<feature type="region of interest" description="Disordered" evidence="13">
    <location>
        <begin position="1"/>
        <end position="92"/>
    </location>
</feature>
<evidence type="ECO:0000256" key="11">
    <source>
        <dbReference type="ARBA" id="ARBA00037938"/>
    </source>
</evidence>
<protein>
    <recommendedName>
        <fullName evidence="12">Ciliogenesis-associated TTC17-interacting protein</fullName>
    </recommendedName>
</protein>
<evidence type="ECO:0000256" key="10">
    <source>
        <dbReference type="ARBA" id="ARBA00037538"/>
    </source>
</evidence>
<comment type="similarity">
    <text evidence="11">Belongs to the CATIP family.</text>
</comment>
<dbReference type="SUPFAM" id="SSF47391">
    <property type="entry name" value="Dimerization-anchoring domain of cAMP-dependent PK regulatory subunit"/>
    <property type="match status" value="1"/>
</dbReference>
<dbReference type="AlphaFoldDB" id="A0A6P7YH44"/>
<keyword evidence="8" id="KW-0206">Cytoskeleton</keyword>
<dbReference type="InterPro" id="IPR047501">
    <property type="entry name" value="DD_CATIP"/>
</dbReference>
<dbReference type="OrthoDB" id="6334211at2759"/>
<sequence>MLQAKRGSEEERLTMADELNQSLPEKASEESDILSGNEEKTETMAEEPKTSDEQNASEEAEEKTETMAEEPKTSDEQNASEEAGLEEETLTVPAEPFAQGLEEETPTVPEEPFAQGLEEETLTVPAEPFAQGLEEETPTVPEEPEASVQLTANQNAMEFLRSVGEDELLLSAFSETLGCFSDSGAQIGEFTVTMQPAIYKGDEDCYLIHITSHSTVDDFPCNTSIFAYISKKLETLEQQHQEYIKMKNQLLDKKTHMVKQGDKLIVERFITEGELVKHRTTSYPWKALEGFVSEASNVLILRILAKRREVPESMIFLVFDTETNLCQSTYNEMGLQKQTIEKDMVDVYGIERTIQSEVDLPITWQSYFLSDGHMSSRVQVGSPTTMKVLKMPVLIEKEVIDPKPTFGKQPLNWETDAQLYSQFLDRKEELSADHASYIRRHPEMRLLLSDFLQFLLLRKPDDVITFAAEYFAPFSAGMPLEDTFRTSNKPSPFRDSS</sequence>
<evidence type="ECO:0000256" key="8">
    <source>
        <dbReference type="ARBA" id="ARBA00023212"/>
    </source>
</evidence>
<evidence type="ECO:0000256" key="12">
    <source>
        <dbReference type="ARBA" id="ARBA00039249"/>
    </source>
</evidence>
<dbReference type="InterPro" id="IPR048777">
    <property type="entry name" value="CATIP_N"/>
</dbReference>
<evidence type="ECO:0000313" key="16">
    <source>
        <dbReference type="RefSeq" id="XP_030066747.1"/>
    </source>
</evidence>
<dbReference type="GO" id="GO:0005634">
    <property type="term" value="C:nucleus"/>
    <property type="evidence" value="ECO:0007669"/>
    <property type="project" value="UniProtKB-SubCell"/>
</dbReference>
<comment type="subcellular location">
    <subcellularLocation>
        <location evidence="2">Cell membrane</location>
    </subcellularLocation>
    <subcellularLocation>
        <location evidence="3">Cytoplasm</location>
        <location evidence="3">Cytoskeleton</location>
    </subcellularLocation>
    <subcellularLocation>
        <location evidence="1">Nucleus</location>
    </subcellularLocation>
</comment>
<accession>A0A6P7YH44</accession>
<reference evidence="16" key="1">
    <citation type="submission" date="2025-08" db="UniProtKB">
        <authorList>
            <consortium name="RefSeq"/>
        </authorList>
    </citation>
    <scope>IDENTIFICATION</scope>
</reference>
<dbReference type="GO" id="GO:0044782">
    <property type="term" value="P:cilium organization"/>
    <property type="evidence" value="ECO:0007669"/>
    <property type="project" value="TreeGrafter"/>
</dbReference>
<evidence type="ECO:0000256" key="1">
    <source>
        <dbReference type="ARBA" id="ARBA00004123"/>
    </source>
</evidence>
<dbReference type="GO" id="GO:0005856">
    <property type="term" value="C:cytoskeleton"/>
    <property type="evidence" value="ECO:0007669"/>
    <property type="project" value="UniProtKB-SubCell"/>
</dbReference>
<dbReference type="PANTHER" id="PTHR15505:SF3">
    <property type="entry name" value="CILIOGENESIS-ASSOCIATED TTC17-INTERACTING PROTEIN"/>
    <property type="match status" value="1"/>
</dbReference>
<keyword evidence="5" id="KW-0963">Cytoplasm</keyword>
<keyword evidence="7" id="KW-0472">Membrane</keyword>
<dbReference type="InParanoid" id="A0A6P7YH44"/>
<keyword evidence="6" id="KW-0970">Cilium biogenesis/degradation</keyword>
<keyword evidence="9" id="KW-0539">Nucleus</keyword>
<organism evidence="15 16">
    <name type="scientific">Microcaecilia unicolor</name>
    <dbReference type="NCBI Taxonomy" id="1415580"/>
    <lineage>
        <taxon>Eukaryota</taxon>
        <taxon>Metazoa</taxon>
        <taxon>Chordata</taxon>
        <taxon>Craniata</taxon>
        <taxon>Vertebrata</taxon>
        <taxon>Euteleostomi</taxon>
        <taxon>Amphibia</taxon>
        <taxon>Gymnophiona</taxon>
        <taxon>Siphonopidae</taxon>
        <taxon>Microcaecilia</taxon>
    </lineage>
</organism>
<gene>
    <name evidence="16" type="primary">LOC115475147</name>
</gene>
<dbReference type="GeneID" id="115475147"/>
<dbReference type="RefSeq" id="XP_030066747.1">
    <property type="nucleotide sequence ID" value="XM_030210887.1"/>
</dbReference>
<evidence type="ECO:0000256" key="3">
    <source>
        <dbReference type="ARBA" id="ARBA00004245"/>
    </source>
</evidence>
<comment type="function">
    <text evidence="10">Plays a role in primary ciliogenesis by modulating actin polymerization.</text>
</comment>
<evidence type="ECO:0000256" key="5">
    <source>
        <dbReference type="ARBA" id="ARBA00022490"/>
    </source>
</evidence>
<dbReference type="GO" id="GO:0030041">
    <property type="term" value="P:actin filament polymerization"/>
    <property type="evidence" value="ECO:0007669"/>
    <property type="project" value="TreeGrafter"/>
</dbReference>
<dbReference type="KEGG" id="muo:115475147"/>
<evidence type="ECO:0000256" key="7">
    <source>
        <dbReference type="ARBA" id="ARBA00023136"/>
    </source>
</evidence>
<evidence type="ECO:0000256" key="6">
    <source>
        <dbReference type="ARBA" id="ARBA00022794"/>
    </source>
</evidence>
<feature type="domain" description="Ciliogenesis-associated TTC17-interacting protein N-terminal" evidence="14">
    <location>
        <begin position="155"/>
        <end position="383"/>
    </location>
</feature>
<dbReference type="FunCoup" id="A0A6P7YH44">
    <property type="interactions" value="349"/>
</dbReference>
<feature type="compositionally biased region" description="Basic and acidic residues" evidence="13">
    <location>
        <begin position="1"/>
        <end position="15"/>
    </location>
</feature>
<proteinExistence type="inferred from homology"/>
<evidence type="ECO:0000256" key="4">
    <source>
        <dbReference type="ARBA" id="ARBA00022475"/>
    </source>
</evidence>
<name>A0A6P7YH44_9AMPH</name>
<evidence type="ECO:0000259" key="14">
    <source>
        <dbReference type="Pfam" id="PF21772"/>
    </source>
</evidence>
<evidence type="ECO:0000256" key="9">
    <source>
        <dbReference type="ARBA" id="ARBA00023242"/>
    </source>
</evidence>